<comment type="caution">
    <text evidence="1">The sequence shown here is derived from an EMBL/GenBank/DDBJ whole genome shotgun (WGS) entry which is preliminary data.</text>
</comment>
<proteinExistence type="predicted"/>
<protein>
    <submittedName>
        <fullName evidence="1">Uncharacterized protein</fullName>
    </submittedName>
</protein>
<sequence length="189" mass="21536">MSFIVYLKRVKKLWNLAPAAKCTRGLYICGGNKAITETSASAQRMQFLMGLHESFDKEKSQLNSRENRREGAARFMQRRKPVMDKRNLICSNCHKTGHLKETCFQLHGVPDWYKSLNDEKKKGVSNNNFAGNVEEKPVVPVVNQDNSVENKSDMADLVSEILNLVQHRNIPLDPITNFANYAQCDDEFA</sequence>
<dbReference type="InterPro" id="IPR036875">
    <property type="entry name" value="Znf_CCHC_sf"/>
</dbReference>
<dbReference type="GO" id="GO:0003676">
    <property type="term" value="F:nucleic acid binding"/>
    <property type="evidence" value="ECO:0007669"/>
    <property type="project" value="InterPro"/>
</dbReference>
<dbReference type="AlphaFoldDB" id="A0AAW2WVN9"/>
<reference evidence="1" key="2">
    <citation type="journal article" date="2024" name="Plant">
        <title>Genomic evolution and insights into agronomic trait innovations of Sesamum species.</title>
        <authorList>
            <person name="Miao H."/>
            <person name="Wang L."/>
            <person name="Qu L."/>
            <person name="Liu H."/>
            <person name="Sun Y."/>
            <person name="Le M."/>
            <person name="Wang Q."/>
            <person name="Wei S."/>
            <person name="Zheng Y."/>
            <person name="Lin W."/>
            <person name="Duan Y."/>
            <person name="Cao H."/>
            <person name="Xiong S."/>
            <person name="Wang X."/>
            <person name="Wei L."/>
            <person name="Li C."/>
            <person name="Ma Q."/>
            <person name="Ju M."/>
            <person name="Zhao R."/>
            <person name="Li G."/>
            <person name="Mu C."/>
            <person name="Tian Q."/>
            <person name="Mei H."/>
            <person name="Zhang T."/>
            <person name="Gao T."/>
            <person name="Zhang H."/>
        </authorList>
    </citation>
    <scope>NUCLEOTIDE SEQUENCE</scope>
    <source>
        <strain evidence="1">KEN1</strain>
    </source>
</reference>
<name>A0AAW2WVN9_9LAMI</name>
<dbReference type="EMBL" id="JACGWN010000006">
    <property type="protein sequence ID" value="KAL0445704.1"/>
    <property type="molecule type" value="Genomic_DNA"/>
</dbReference>
<dbReference type="PANTHER" id="PTHR34222:SF99">
    <property type="entry name" value="PROTEIN, PUTATIVE-RELATED"/>
    <property type="match status" value="1"/>
</dbReference>
<dbReference type="GO" id="GO:0008270">
    <property type="term" value="F:zinc ion binding"/>
    <property type="evidence" value="ECO:0007669"/>
    <property type="project" value="InterPro"/>
</dbReference>
<accession>A0AAW2WVN9</accession>
<feature type="non-terminal residue" evidence="1">
    <location>
        <position position="189"/>
    </location>
</feature>
<organism evidence="1">
    <name type="scientific">Sesamum latifolium</name>
    <dbReference type="NCBI Taxonomy" id="2727402"/>
    <lineage>
        <taxon>Eukaryota</taxon>
        <taxon>Viridiplantae</taxon>
        <taxon>Streptophyta</taxon>
        <taxon>Embryophyta</taxon>
        <taxon>Tracheophyta</taxon>
        <taxon>Spermatophyta</taxon>
        <taxon>Magnoliopsida</taxon>
        <taxon>eudicotyledons</taxon>
        <taxon>Gunneridae</taxon>
        <taxon>Pentapetalae</taxon>
        <taxon>asterids</taxon>
        <taxon>lamiids</taxon>
        <taxon>Lamiales</taxon>
        <taxon>Pedaliaceae</taxon>
        <taxon>Sesamum</taxon>
    </lineage>
</organism>
<dbReference type="PANTHER" id="PTHR34222">
    <property type="entry name" value="GAG_PRE-INTEGRS DOMAIN-CONTAINING PROTEIN"/>
    <property type="match status" value="1"/>
</dbReference>
<gene>
    <name evidence="1" type="ORF">Slati_1698300</name>
</gene>
<evidence type="ECO:0000313" key="1">
    <source>
        <dbReference type="EMBL" id="KAL0445704.1"/>
    </source>
</evidence>
<dbReference type="SUPFAM" id="SSF57756">
    <property type="entry name" value="Retrovirus zinc finger-like domains"/>
    <property type="match status" value="1"/>
</dbReference>
<reference evidence="1" key="1">
    <citation type="submission" date="2020-06" db="EMBL/GenBank/DDBJ databases">
        <authorList>
            <person name="Li T."/>
            <person name="Hu X."/>
            <person name="Zhang T."/>
            <person name="Song X."/>
            <person name="Zhang H."/>
            <person name="Dai N."/>
            <person name="Sheng W."/>
            <person name="Hou X."/>
            <person name="Wei L."/>
        </authorList>
    </citation>
    <scope>NUCLEOTIDE SEQUENCE</scope>
    <source>
        <strain evidence="1">KEN1</strain>
        <tissue evidence="1">Leaf</tissue>
    </source>
</reference>